<comment type="similarity">
    <text evidence="1">Belongs to the outer membrane factor (OMF) (TC 1.B.17) family.</text>
</comment>
<keyword evidence="2" id="KW-0175">Coiled coil</keyword>
<accession>A0A193LJ24</accession>
<dbReference type="Proteomes" id="UP000092695">
    <property type="component" value="Chromosome"/>
</dbReference>
<dbReference type="KEGG" id="woc:BA177_16270"/>
<dbReference type="Pfam" id="PF02321">
    <property type="entry name" value="OEP"/>
    <property type="match status" value="1"/>
</dbReference>
<organism evidence="3 4">
    <name type="scientific">Woeseia oceani</name>
    <dbReference type="NCBI Taxonomy" id="1548547"/>
    <lineage>
        <taxon>Bacteria</taxon>
        <taxon>Pseudomonadati</taxon>
        <taxon>Pseudomonadota</taxon>
        <taxon>Gammaproteobacteria</taxon>
        <taxon>Woeseiales</taxon>
        <taxon>Woeseiaceae</taxon>
        <taxon>Woeseia</taxon>
    </lineage>
</organism>
<keyword evidence="4" id="KW-1185">Reference proteome</keyword>
<dbReference type="EMBL" id="CP016268">
    <property type="protein sequence ID" value="ANO52530.1"/>
    <property type="molecule type" value="Genomic_DNA"/>
</dbReference>
<evidence type="ECO:0000313" key="4">
    <source>
        <dbReference type="Proteomes" id="UP000092695"/>
    </source>
</evidence>
<dbReference type="InterPro" id="IPR003423">
    <property type="entry name" value="OMP_efflux"/>
</dbReference>
<dbReference type="InterPro" id="IPR010131">
    <property type="entry name" value="MdtP/NodT-like"/>
</dbReference>
<gene>
    <name evidence="3" type="ORF">BA177_16270</name>
</gene>
<dbReference type="Gene3D" id="1.20.1600.10">
    <property type="entry name" value="Outer membrane efflux proteins (OEP)"/>
    <property type="match status" value="1"/>
</dbReference>
<dbReference type="PANTHER" id="PTHR30203">
    <property type="entry name" value="OUTER MEMBRANE CATION EFFLUX PROTEIN"/>
    <property type="match status" value="1"/>
</dbReference>
<dbReference type="STRING" id="1548547.BA177_16270"/>
<sequence length="407" mass="44566">MCGSPVLAQSSAAPAGITLDSAISRALANSPELTTFGYQINARQGDVEQAGLRPNPELIVSIENAAGTGEFAGTDGLETTLSIGWILERNKRQYRVNAAMAGVSAMEVAAESKRQEVAAQTARLFLDSLVVQQRMELLTYSVALYEAEVEFARKRVDAGRLPRMNLTRSQATLEMVKLDLEDAEHELRTAIRRLAAQWGELQPDFTAISGDLRILPQPVDYDELLARVESNPELLQNLSESALREAELRLAQAVAKPSWRVTAGIRRHEQTDDVALVAGVIVPLATSDRNQGGIAAARARLAVTNAEREALQIRLKTQLFALHQELLHSLHQSGAFRDEIIPLLESVEADIQQAHESGRYSYRELWTVQSELVEARMASIEANANAHRMAIEIERLIGAPLSAAGKP</sequence>
<protein>
    <recommendedName>
        <fullName evidence="5">Transporter</fullName>
    </recommendedName>
</protein>
<dbReference type="SUPFAM" id="SSF56954">
    <property type="entry name" value="Outer membrane efflux proteins (OEP)"/>
    <property type="match status" value="1"/>
</dbReference>
<dbReference type="GO" id="GO:0015562">
    <property type="term" value="F:efflux transmembrane transporter activity"/>
    <property type="evidence" value="ECO:0007669"/>
    <property type="project" value="InterPro"/>
</dbReference>
<evidence type="ECO:0000313" key="3">
    <source>
        <dbReference type="EMBL" id="ANO52530.1"/>
    </source>
</evidence>
<name>A0A193LJ24_9GAMM</name>
<feature type="coiled-coil region" evidence="2">
    <location>
        <begin position="166"/>
        <end position="193"/>
    </location>
</feature>
<evidence type="ECO:0000256" key="2">
    <source>
        <dbReference type="SAM" id="Coils"/>
    </source>
</evidence>
<dbReference type="PANTHER" id="PTHR30203:SF24">
    <property type="entry name" value="BLR4935 PROTEIN"/>
    <property type="match status" value="1"/>
</dbReference>
<reference evidence="3 4" key="1">
    <citation type="submission" date="2016-06" db="EMBL/GenBank/DDBJ databases">
        <title>Complete genome sequence of a deep-branching marine Gamma Proteobacterium Woeseia oceani type strain XK5.</title>
        <authorList>
            <person name="Mu D."/>
            <person name="Du Z."/>
        </authorList>
    </citation>
    <scope>NUCLEOTIDE SEQUENCE [LARGE SCALE GENOMIC DNA]</scope>
    <source>
        <strain evidence="3 4">XK5</strain>
    </source>
</reference>
<evidence type="ECO:0000256" key="1">
    <source>
        <dbReference type="ARBA" id="ARBA00007613"/>
    </source>
</evidence>
<dbReference type="AlphaFoldDB" id="A0A193LJ24"/>
<proteinExistence type="inferred from homology"/>
<evidence type="ECO:0008006" key="5">
    <source>
        <dbReference type="Google" id="ProtNLM"/>
    </source>
</evidence>